<keyword evidence="5" id="KW-0663">Pyridoxal phosphate</keyword>
<evidence type="ECO:0000313" key="8">
    <source>
        <dbReference type="EMBL" id="MYG37656.1"/>
    </source>
</evidence>
<evidence type="ECO:0000256" key="5">
    <source>
        <dbReference type="ARBA" id="ARBA00022898"/>
    </source>
</evidence>
<evidence type="ECO:0000259" key="7">
    <source>
        <dbReference type="Pfam" id="PF00155"/>
    </source>
</evidence>
<comment type="caution">
    <text evidence="8">The sequence shown here is derived from an EMBL/GenBank/DDBJ whole genome shotgun (WGS) entry which is preliminary data.</text>
</comment>
<accession>A0A6B1F7A8</accession>
<dbReference type="GO" id="GO:0008483">
    <property type="term" value="F:transaminase activity"/>
    <property type="evidence" value="ECO:0007669"/>
    <property type="project" value="UniProtKB-KW"/>
</dbReference>
<dbReference type="Gene3D" id="3.90.1150.10">
    <property type="entry name" value="Aspartate Aminotransferase, domain 1"/>
    <property type="match status" value="1"/>
</dbReference>
<dbReference type="PROSITE" id="PS00105">
    <property type="entry name" value="AA_TRANSFER_CLASS_1"/>
    <property type="match status" value="1"/>
</dbReference>
<dbReference type="InterPro" id="IPR050596">
    <property type="entry name" value="AspAT/PAT-like"/>
</dbReference>
<keyword evidence="3 6" id="KW-0032">Aminotransferase</keyword>
<dbReference type="InterPro" id="IPR004839">
    <property type="entry name" value="Aminotransferase_I/II_large"/>
</dbReference>
<evidence type="ECO:0000256" key="4">
    <source>
        <dbReference type="ARBA" id="ARBA00022679"/>
    </source>
</evidence>
<gene>
    <name evidence="8" type="ORF">F4162_01260</name>
</gene>
<name>A0A6B1F7A8_9SYNE</name>
<reference evidence="8" key="1">
    <citation type="submission" date="2019-09" db="EMBL/GenBank/DDBJ databases">
        <title>Characterisation of the sponge microbiome using genome-centric metagenomics.</title>
        <authorList>
            <person name="Engelberts J.P."/>
            <person name="Robbins S.J."/>
            <person name="De Goeij J.M."/>
            <person name="Aranda M."/>
            <person name="Bell S.C."/>
            <person name="Webster N.S."/>
        </authorList>
    </citation>
    <scope>NUCLEOTIDE SEQUENCE</scope>
    <source>
        <strain evidence="8">SB0676_bin_10</strain>
    </source>
</reference>
<dbReference type="InterPro" id="IPR015424">
    <property type="entry name" value="PyrdxlP-dep_Trfase"/>
</dbReference>
<dbReference type="InterPro" id="IPR004838">
    <property type="entry name" value="NHTrfase_class1_PyrdxlP-BS"/>
</dbReference>
<keyword evidence="4 6" id="KW-0808">Transferase</keyword>
<dbReference type="GO" id="GO:0006520">
    <property type="term" value="P:amino acid metabolic process"/>
    <property type="evidence" value="ECO:0007669"/>
    <property type="project" value="InterPro"/>
</dbReference>
<dbReference type="EC" id="2.6.1.-" evidence="6"/>
<feature type="domain" description="Aminotransferase class I/classII large" evidence="7">
    <location>
        <begin position="31"/>
        <end position="381"/>
    </location>
</feature>
<dbReference type="InterPro" id="IPR015422">
    <property type="entry name" value="PyrdxlP-dep_Trfase_small"/>
</dbReference>
<organism evidence="8">
    <name type="scientific">Synechococcus sp. SB0676_bin_10</name>
    <dbReference type="NCBI Taxonomy" id="2604869"/>
    <lineage>
        <taxon>Bacteria</taxon>
        <taxon>Bacillati</taxon>
        <taxon>Cyanobacteriota</taxon>
        <taxon>Cyanophyceae</taxon>
        <taxon>Synechococcales</taxon>
        <taxon>Synechococcaceae</taxon>
        <taxon>Synechococcus</taxon>
    </lineage>
</organism>
<dbReference type="FunFam" id="3.40.640.10:FF:000033">
    <property type="entry name" value="Aspartate aminotransferase"/>
    <property type="match status" value="1"/>
</dbReference>
<dbReference type="PANTHER" id="PTHR46383:SF1">
    <property type="entry name" value="ASPARTATE AMINOTRANSFERASE"/>
    <property type="match status" value="1"/>
</dbReference>
<comment type="similarity">
    <text evidence="2 6">Belongs to the class-I pyridoxal-phosphate-dependent aminotransferase family.</text>
</comment>
<evidence type="ECO:0000256" key="6">
    <source>
        <dbReference type="RuleBase" id="RU000481"/>
    </source>
</evidence>
<dbReference type="Gene3D" id="3.40.640.10">
    <property type="entry name" value="Type I PLP-dependent aspartate aminotransferase-like (Major domain)"/>
    <property type="match status" value="1"/>
</dbReference>
<comment type="cofactor">
    <cofactor evidence="1 6">
        <name>pyridoxal 5'-phosphate</name>
        <dbReference type="ChEBI" id="CHEBI:597326"/>
    </cofactor>
</comment>
<dbReference type="CDD" id="cd00609">
    <property type="entry name" value="AAT_like"/>
    <property type="match status" value="1"/>
</dbReference>
<proteinExistence type="inferred from homology"/>
<dbReference type="PANTHER" id="PTHR46383">
    <property type="entry name" value="ASPARTATE AMINOTRANSFERASE"/>
    <property type="match status" value="1"/>
</dbReference>
<evidence type="ECO:0000256" key="1">
    <source>
        <dbReference type="ARBA" id="ARBA00001933"/>
    </source>
</evidence>
<dbReference type="SUPFAM" id="SSF53383">
    <property type="entry name" value="PLP-dependent transferases"/>
    <property type="match status" value="1"/>
</dbReference>
<dbReference type="InterPro" id="IPR015421">
    <property type="entry name" value="PyrdxlP-dep_Trfase_major"/>
</dbReference>
<dbReference type="AlphaFoldDB" id="A0A6B1F7A8"/>
<dbReference type="GO" id="GO:0030170">
    <property type="term" value="F:pyridoxal phosphate binding"/>
    <property type="evidence" value="ECO:0007669"/>
    <property type="project" value="InterPro"/>
</dbReference>
<dbReference type="Pfam" id="PF00155">
    <property type="entry name" value="Aminotran_1_2"/>
    <property type="match status" value="1"/>
</dbReference>
<dbReference type="EMBL" id="VYDO01000051">
    <property type="protein sequence ID" value="MYG37656.1"/>
    <property type="molecule type" value="Genomic_DNA"/>
</dbReference>
<evidence type="ECO:0000256" key="2">
    <source>
        <dbReference type="ARBA" id="ARBA00007441"/>
    </source>
</evidence>
<sequence length="388" mass="42144">MKLAERAQQLQPSLTLAISARARDLRQQGEDICSLSTGEPDFPTPPFICRAAEAAMQAGHTRYGPAAGEPSLREAIADKLQQENKLTYGPDEIMVSNGAKQALYSLFQVLLDPGDEVILPAPYWLSYPPMVNLAGGRSVIVPTRRDQNHQLSPAALAAAITPRTRLLVINSPANPTGTVYPEQALAELASVLRQHPHVALVSDEIYEYILYDRNRHVSFGAVAPDLAERTFVVNGFSKNWAMTGWRLGYLAGPRPVLRKAAALQSQSTSNVCSFVQHGGLAALHGSRACVRTMVEAFAQRRQVLLQAMGAMRHVHGRAPQGAFYAFLDIAATNLGSVVFCERLLAEARVAIVPGAAFGDDHAVRLSFATDTTTLQRGLERLQRFLAGL</sequence>
<evidence type="ECO:0000256" key="3">
    <source>
        <dbReference type="ARBA" id="ARBA00022576"/>
    </source>
</evidence>
<protein>
    <recommendedName>
        <fullName evidence="6">Aminotransferase</fullName>
        <ecNumber evidence="6">2.6.1.-</ecNumber>
    </recommendedName>
</protein>